<evidence type="ECO:0000313" key="3">
    <source>
        <dbReference type="EMBL" id="TYP79353.1"/>
    </source>
</evidence>
<dbReference type="OrthoDB" id="2613301at2"/>
<dbReference type="EMBL" id="VNHS01000001">
    <property type="protein sequence ID" value="TYP79353.1"/>
    <property type="molecule type" value="Genomic_DNA"/>
</dbReference>
<dbReference type="InterPro" id="IPR032693">
    <property type="entry name" value="YtkA-like_dom"/>
</dbReference>
<organism evidence="3 4">
    <name type="scientific">Paenibacillus methanolicus</name>
    <dbReference type="NCBI Taxonomy" id="582686"/>
    <lineage>
        <taxon>Bacteria</taxon>
        <taxon>Bacillati</taxon>
        <taxon>Bacillota</taxon>
        <taxon>Bacilli</taxon>
        <taxon>Bacillales</taxon>
        <taxon>Paenibacillaceae</taxon>
        <taxon>Paenibacillus</taxon>
    </lineage>
</organism>
<comment type="caution">
    <text evidence="3">The sequence shown here is derived from an EMBL/GenBank/DDBJ whole genome shotgun (WGS) entry which is preliminary data.</text>
</comment>
<dbReference type="Pfam" id="PF13115">
    <property type="entry name" value="YtkA"/>
    <property type="match status" value="1"/>
</dbReference>
<keyword evidence="4" id="KW-1185">Reference proteome</keyword>
<keyword evidence="1" id="KW-0732">Signal</keyword>
<name>A0A5S5CK19_9BACL</name>
<dbReference type="PROSITE" id="PS51257">
    <property type="entry name" value="PROKAR_LIPOPROTEIN"/>
    <property type="match status" value="1"/>
</dbReference>
<dbReference type="AlphaFoldDB" id="A0A5S5CK19"/>
<feature type="signal peptide" evidence="1">
    <location>
        <begin position="1"/>
        <end position="27"/>
    </location>
</feature>
<evidence type="ECO:0000256" key="1">
    <source>
        <dbReference type="SAM" id="SignalP"/>
    </source>
</evidence>
<feature type="chain" id="PRO_5038558511" evidence="1">
    <location>
        <begin position="28"/>
        <end position="161"/>
    </location>
</feature>
<dbReference type="RefSeq" id="WP_148927421.1">
    <property type="nucleotide sequence ID" value="NZ_VNHS01000001.1"/>
</dbReference>
<reference evidence="3 4" key="1">
    <citation type="submission" date="2019-07" db="EMBL/GenBank/DDBJ databases">
        <title>Genomic Encyclopedia of Type Strains, Phase III (KMG-III): the genomes of soil and plant-associated and newly described type strains.</title>
        <authorList>
            <person name="Whitman W."/>
        </authorList>
    </citation>
    <scope>NUCLEOTIDE SEQUENCE [LARGE SCALE GENOMIC DNA]</scope>
    <source>
        <strain evidence="3 4">BL24</strain>
    </source>
</reference>
<feature type="domain" description="YtkA-like" evidence="2">
    <location>
        <begin position="41"/>
        <end position="117"/>
    </location>
</feature>
<evidence type="ECO:0000259" key="2">
    <source>
        <dbReference type="Pfam" id="PF13115"/>
    </source>
</evidence>
<sequence length="161" mass="17430">MSKRRLFRSASLGSFLLLSALLFGCTANIPETGESGLPAHLTVDLHLPKTLEVGEDADFSVEVSKGGKPVRHTEQAQFLFWPEGKSNAAVTMKATESLPGVYTVSHRIDGEGIYYVQSLIQTGGERVLPIKRFAVGPKAVEELIAMESAARSDETAHGEHH</sequence>
<proteinExistence type="predicted"/>
<gene>
    <name evidence="3" type="ORF">BCM02_101471</name>
</gene>
<evidence type="ECO:0000313" key="4">
    <source>
        <dbReference type="Proteomes" id="UP000323257"/>
    </source>
</evidence>
<dbReference type="Proteomes" id="UP000323257">
    <property type="component" value="Unassembled WGS sequence"/>
</dbReference>
<protein>
    <submittedName>
        <fullName evidence="3">YtkA-like protein</fullName>
    </submittedName>
</protein>
<accession>A0A5S5CK19</accession>